<evidence type="ECO:0000256" key="5">
    <source>
        <dbReference type="ARBA" id="ARBA00022989"/>
    </source>
</evidence>
<dbReference type="PANTHER" id="PTHR30193:SF1">
    <property type="entry name" value="ABC TRANSPORTER PERMEASE PROTEIN YESP-RELATED"/>
    <property type="match status" value="1"/>
</dbReference>
<dbReference type="PANTHER" id="PTHR30193">
    <property type="entry name" value="ABC TRANSPORTER PERMEASE PROTEIN"/>
    <property type="match status" value="1"/>
</dbReference>
<reference evidence="9 10" key="1">
    <citation type="submission" date="2020-01" db="EMBL/GenBank/DDBJ databases">
        <title>Paenibacillus sp. nov., isolated from tomato rhizosphere.</title>
        <authorList>
            <person name="Weon H.-Y."/>
            <person name="Lee S.A."/>
        </authorList>
    </citation>
    <scope>NUCLEOTIDE SEQUENCE [LARGE SCALE GENOMIC DNA]</scope>
    <source>
        <strain evidence="9 10">12200R-189</strain>
    </source>
</reference>
<feature type="transmembrane region" description="Helical" evidence="7">
    <location>
        <begin position="263"/>
        <end position="285"/>
    </location>
</feature>
<accession>A0A6C0FQM6</accession>
<dbReference type="SUPFAM" id="SSF161098">
    <property type="entry name" value="MetI-like"/>
    <property type="match status" value="1"/>
</dbReference>
<dbReference type="EMBL" id="CP048209">
    <property type="protein sequence ID" value="QHT59187.1"/>
    <property type="molecule type" value="Genomic_DNA"/>
</dbReference>
<dbReference type="InterPro" id="IPR000515">
    <property type="entry name" value="MetI-like"/>
</dbReference>
<keyword evidence="4 7" id="KW-0812">Transmembrane</keyword>
<dbReference type="GO" id="GO:0005886">
    <property type="term" value="C:plasma membrane"/>
    <property type="evidence" value="ECO:0007669"/>
    <property type="project" value="UniProtKB-SubCell"/>
</dbReference>
<evidence type="ECO:0000256" key="7">
    <source>
        <dbReference type="RuleBase" id="RU363032"/>
    </source>
</evidence>
<keyword evidence="10" id="KW-1185">Reference proteome</keyword>
<feature type="transmembrane region" description="Helical" evidence="7">
    <location>
        <begin position="9"/>
        <end position="31"/>
    </location>
</feature>
<dbReference type="InterPro" id="IPR051393">
    <property type="entry name" value="ABC_transporter_permease"/>
</dbReference>
<gene>
    <name evidence="9" type="ORF">GXP70_03860</name>
</gene>
<feature type="domain" description="ABC transmembrane type-1" evidence="8">
    <location>
        <begin position="70"/>
        <end position="284"/>
    </location>
</feature>
<feature type="transmembrane region" description="Helical" evidence="7">
    <location>
        <begin position="107"/>
        <end position="127"/>
    </location>
</feature>
<name>A0A6C0FQM6_9BACL</name>
<dbReference type="GO" id="GO:0055085">
    <property type="term" value="P:transmembrane transport"/>
    <property type="evidence" value="ECO:0007669"/>
    <property type="project" value="InterPro"/>
</dbReference>
<feature type="transmembrane region" description="Helical" evidence="7">
    <location>
        <begin position="211"/>
        <end position="233"/>
    </location>
</feature>
<evidence type="ECO:0000259" key="8">
    <source>
        <dbReference type="PROSITE" id="PS50928"/>
    </source>
</evidence>
<evidence type="ECO:0000313" key="9">
    <source>
        <dbReference type="EMBL" id="QHT59187.1"/>
    </source>
</evidence>
<dbReference type="InterPro" id="IPR035906">
    <property type="entry name" value="MetI-like_sf"/>
</dbReference>
<keyword evidence="6 7" id="KW-0472">Membrane</keyword>
<dbReference type="Pfam" id="PF00528">
    <property type="entry name" value="BPD_transp_1"/>
    <property type="match status" value="1"/>
</dbReference>
<feature type="transmembrane region" description="Helical" evidence="7">
    <location>
        <begin position="74"/>
        <end position="95"/>
    </location>
</feature>
<dbReference type="AlphaFoldDB" id="A0A6C0FQM6"/>
<sequence>MKEKTKQTIAFYSMISPWFIVFLVFGLYPMLYGLYLSFTNFYGFNIKKLKWMGLQNYHKVFTDSDAMYSLGRTMYVTVIYVPLSLAIGLGLAMLLNRQVRGVGVYRTIFYLPSIVPAIASVLMWKFMFSSNNGVLNGILNIFGLHSVNWLGYDYATTSLIIMLLWGAGGGVLINLAGLKGIPRDLYEASSIDGATKLKQTMHITVPLMTPVLFFNLIMGIIGSLQIGLQAILLNGSELLSRPIQPNYLYFVHAFQQIFAFQRFAYGMALLWVLFLAILVLSLIVFTTSRYWVHYETDQEG</sequence>
<dbReference type="KEGG" id="plyc:GXP70_03860"/>
<keyword evidence="5 7" id="KW-1133">Transmembrane helix</keyword>
<feature type="transmembrane region" description="Helical" evidence="7">
    <location>
        <begin position="159"/>
        <end position="178"/>
    </location>
</feature>
<dbReference type="PROSITE" id="PS50928">
    <property type="entry name" value="ABC_TM1"/>
    <property type="match status" value="1"/>
</dbReference>
<dbReference type="RefSeq" id="WP_162355255.1">
    <property type="nucleotide sequence ID" value="NZ_CP048209.1"/>
</dbReference>
<evidence type="ECO:0000313" key="10">
    <source>
        <dbReference type="Proteomes" id="UP000476064"/>
    </source>
</evidence>
<evidence type="ECO:0000256" key="4">
    <source>
        <dbReference type="ARBA" id="ARBA00022692"/>
    </source>
</evidence>
<evidence type="ECO:0000256" key="2">
    <source>
        <dbReference type="ARBA" id="ARBA00022448"/>
    </source>
</evidence>
<comment type="similarity">
    <text evidence="7">Belongs to the binding-protein-dependent transport system permease family.</text>
</comment>
<evidence type="ECO:0000256" key="3">
    <source>
        <dbReference type="ARBA" id="ARBA00022475"/>
    </source>
</evidence>
<protein>
    <submittedName>
        <fullName evidence="9">Sugar ABC transporter permease</fullName>
    </submittedName>
</protein>
<organism evidence="9 10">
    <name type="scientific">Paenibacillus lycopersici</name>
    <dbReference type="NCBI Taxonomy" id="2704462"/>
    <lineage>
        <taxon>Bacteria</taxon>
        <taxon>Bacillati</taxon>
        <taxon>Bacillota</taxon>
        <taxon>Bacilli</taxon>
        <taxon>Bacillales</taxon>
        <taxon>Paenibacillaceae</taxon>
        <taxon>Paenibacillus</taxon>
    </lineage>
</organism>
<dbReference type="CDD" id="cd06261">
    <property type="entry name" value="TM_PBP2"/>
    <property type="match status" value="1"/>
</dbReference>
<keyword evidence="2 7" id="KW-0813">Transport</keyword>
<comment type="subcellular location">
    <subcellularLocation>
        <location evidence="1 7">Cell membrane</location>
        <topology evidence="1 7">Multi-pass membrane protein</topology>
    </subcellularLocation>
</comment>
<keyword evidence="3" id="KW-1003">Cell membrane</keyword>
<evidence type="ECO:0000256" key="1">
    <source>
        <dbReference type="ARBA" id="ARBA00004651"/>
    </source>
</evidence>
<dbReference type="Proteomes" id="UP000476064">
    <property type="component" value="Chromosome"/>
</dbReference>
<proteinExistence type="inferred from homology"/>
<dbReference type="Gene3D" id="1.10.3720.10">
    <property type="entry name" value="MetI-like"/>
    <property type="match status" value="1"/>
</dbReference>
<evidence type="ECO:0000256" key="6">
    <source>
        <dbReference type="ARBA" id="ARBA00023136"/>
    </source>
</evidence>